<keyword evidence="14" id="KW-1015">Disulfide bond</keyword>
<evidence type="ECO:0000256" key="14">
    <source>
        <dbReference type="ARBA" id="ARBA00023157"/>
    </source>
</evidence>
<dbReference type="SMART" id="SM00220">
    <property type="entry name" value="S_TKc"/>
    <property type="match status" value="1"/>
</dbReference>
<keyword evidence="13 19" id="KW-0472">Membrane</keyword>
<feature type="domain" description="Bulb-type lectin" evidence="21">
    <location>
        <begin position="261"/>
        <end position="383"/>
    </location>
</feature>
<evidence type="ECO:0000256" key="1">
    <source>
        <dbReference type="ARBA" id="ARBA00004251"/>
    </source>
</evidence>
<evidence type="ECO:0000256" key="2">
    <source>
        <dbReference type="ARBA" id="ARBA00012513"/>
    </source>
</evidence>
<comment type="catalytic activity">
    <reaction evidence="18">
        <text>L-seryl-[protein] + ATP = O-phospho-L-seryl-[protein] + ADP + H(+)</text>
        <dbReference type="Rhea" id="RHEA:17989"/>
        <dbReference type="Rhea" id="RHEA-COMP:9863"/>
        <dbReference type="Rhea" id="RHEA-COMP:11604"/>
        <dbReference type="ChEBI" id="CHEBI:15378"/>
        <dbReference type="ChEBI" id="CHEBI:29999"/>
        <dbReference type="ChEBI" id="CHEBI:30616"/>
        <dbReference type="ChEBI" id="CHEBI:83421"/>
        <dbReference type="ChEBI" id="CHEBI:456216"/>
        <dbReference type="EC" id="2.7.11.1"/>
    </reaction>
</comment>
<dbReference type="Pfam" id="PF11883">
    <property type="entry name" value="DUF3403"/>
    <property type="match status" value="1"/>
</dbReference>
<dbReference type="InterPro" id="IPR036426">
    <property type="entry name" value="Bulb-type_lectin_dom_sf"/>
</dbReference>
<keyword evidence="15" id="KW-0675">Receptor</keyword>
<dbReference type="SMART" id="SM00205">
    <property type="entry name" value="THN"/>
    <property type="match status" value="1"/>
</dbReference>
<dbReference type="PROSITE" id="PS50948">
    <property type="entry name" value="PAN"/>
    <property type="match status" value="1"/>
</dbReference>
<protein>
    <recommendedName>
        <fullName evidence="2">non-specific serine/threonine protein kinase</fullName>
        <ecNumber evidence="2">2.7.11.1</ecNumber>
    </recommendedName>
</protein>
<dbReference type="Pfam" id="PF08276">
    <property type="entry name" value="PAN_2"/>
    <property type="match status" value="1"/>
</dbReference>
<dbReference type="EC" id="2.7.11.1" evidence="2"/>
<name>A0AAU9MST3_9ASTR</name>
<keyword evidence="5" id="KW-0808">Transferase</keyword>
<evidence type="ECO:0000256" key="3">
    <source>
        <dbReference type="ARBA" id="ARBA00022475"/>
    </source>
</evidence>
<dbReference type="Pfam" id="PF01453">
    <property type="entry name" value="B_lectin"/>
    <property type="match status" value="1"/>
</dbReference>
<dbReference type="SUPFAM" id="SSF51110">
    <property type="entry name" value="alpha-D-mannose-specific plant lectins"/>
    <property type="match status" value="1"/>
</dbReference>
<dbReference type="Gene3D" id="2.90.10.10">
    <property type="entry name" value="Bulb-type lectin domain"/>
    <property type="match status" value="1"/>
</dbReference>
<dbReference type="GO" id="GO:0005886">
    <property type="term" value="C:plasma membrane"/>
    <property type="evidence" value="ECO:0007669"/>
    <property type="project" value="UniProtKB-SubCell"/>
</dbReference>
<keyword evidence="7" id="KW-0732">Signal</keyword>
<dbReference type="PROSITE" id="PS50927">
    <property type="entry name" value="BULB_LECTIN"/>
    <property type="match status" value="1"/>
</dbReference>
<feature type="domain" description="Apple" evidence="22">
    <location>
        <begin position="535"/>
        <end position="618"/>
    </location>
</feature>
<evidence type="ECO:0000256" key="17">
    <source>
        <dbReference type="ARBA" id="ARBA00047899"/>
    </source>
</evidence>
<dbReference type="EMBL" id="CAKMRJ010002223">
    <property type="protein sequence ID" value="CAH1427264.1"/>
    <property type="molecule type" value="Genomic_DNA"/>
</dbReference>
<dbReference type="InterPro" id="IPR011009">
    <property type="entry name" value="Kinase-like_dom_sf"/>
</dbReference>
<dbReference type="GO" id="GO:0030246">
    <property type="term" value="F:carbohydrate binding"/>
    <property type="evidence" value="ECO:0007669"/>
    <property type="project" value="UniProtKB-KW"/>
</dbReference>
<feature type="transmembrane region" description="Helical" evidence="19">
    <location>
        <begin position="634"/>
        <end position="656"/>
    </location>
</feature>
<sequence length="1033" mass="114969">MGSWSLSASSQLHVAVLSQTLSFLFFLFFSNGALGVTLTIVNECGFTIWPAIISIQSINETGFELTKGSSRSFQVPAIWDGSIWGRTGCNFDSSGKWLCATGDCGTNEFMECNVYKSIPAVIPPATAADFSINQNQDFYDVNIAEGYNLPILVEATAGSGSGLSSCAKTGCVEDLNQRCPKELSSADGKVCKSACLAFGSPEYCCTNSFSSPSSCKPTAYAQLFRSACPRSYSNTYDLQTTTFRCKGADYTIRFCAAADSFSTIKLSGQLKSTDQLVSTRGNFTLGFFGEDYSYLGIWYTNDVQSTKVWVANPNAPIISTSGAHTLSISAKTGDLIISEGWRTLFSITDVKIGPNANVTATLEDNGNFRLINQVDKRVLWQSFDHPTNVLLPGMKLGYDMTTGRNWTLTSWLSNEIPKSGPFTLSWEPTQKASQRLMIRRRGRPYWTSGTLNNQIFQYMFALNGPGSQSMYNLTSVYNNKERYFSYDGSTSVLPMWILTPKGQIRDINNATVWSPAFCYGYDSANGCVESIFPQCRRENDNFSKKNGDFAQDMTEGVIDGNSSLSINDCFVMCWNDCKCVGFNSNTTIGTGCVIWKGINRFSVNPHDNSTSKYVISQNPDNRSTGNNTQKSKNWIWISISVSIPLVLLGFGALCYIKKRKHRQKEYQRRKRDEYFVELTTSESFKDVHQLEPNGVKGNDLLLFSFASIMAATNDFSVENKLGQGGFGPVYKGKLSDGKEIAIKRLSRTSRQGLVEFKNELVLIAKLQHTNLVRVLGCCIHGEEKMLIYEYMPNKSLDFFVFDENRKAELDWPKRFIIIEGIAQGLLYLHKYSRMKVIHRDLKANNILLDESLNPKISDFGMARICEQNVTEAMTNRVVGTYGYMSPEYAMRGVFSIKSDIFSFGVLILEIVSGRRNSSFVNLDDTYSLIGYAWELWQQGHTLEFKDPTLGNACDVQQFLRTVHVALLCVQENAIDRPTTSEMISMLLNESISLPTPNRPTFLIGGGDSNSTSYETKAEDFSVNNVTISVVGGR</sequence>
<accession>A0AAU9MST3</accession>
<dbReference type="GO" id="GO:0005524">
    <property type="term" value="F:ATP binding"/>
    <property type="evidence" value="ECO:0007669"/>
    <property type="project" value="UniProtKB-KW"/>
</dbReference>
<evidence type="ECO:0000259" key="20">
    <source>
        <dbReference type="PROSITE" id="PS50011"/>
    </source>
</evidence>
<dbReference type="FunFam" id="1.10.510.10:FF:000060">
    <property type="entry name" value="G-type lectin S-receptor-like serine/threonine-protein kinase"/>
    <property type="match status" value="1"/>
</dbReference>
<dbReference type="PRINTS" id="PR00347">
    <property type="entry name" value="THAUMATIN"/>
</dbReference>
<keyword evidence="6 19" id="KW-0812">Transmembrane</keyword>
<dbReference type="SUPFAM" id="SSF49870">
    <property type="entry name" value="Osmotin, thaumatin-like protein"/>
    <property type="match status" value="1"/>
</dbReference>
<evidence type="ECO:0000256" key="5">
    <source>
        <dbReference type="ARBA" id="ARBA00022679"/>
    </source>
</evidence>
<dbReference type="Pfam" id="PF00314">
    <property type="entry name" value="Thaumatin"/>
    <property type="match status" value="1"/>
</dbReference>
<dbReference type="PROSITE" id="PS51367">
    <property type="entry name" value="THAUMATIN_2"/>
    <property type="match status" value="1"/>
</dbReference>
<evidence type="ECO:0000256" key="9">
    <source>
        <dbReference type="ARBA" id="ARBA00022741"/>
    </source>
</evidence>
<dbReference type="InterPro" id="IPR008271">
    <property type="entry name" value="Ser/Thr_kinase_AS"/>
</dbReference>
<evidence type="ECO:0000256" key="8">
    <source>
        <dbReference type="ARBA" id="ARBA00022734"/>
    </source>
</evidence>
<dbReference type="SMART" id="SM00108">
    <property type="entry name" value="B_lectin"/>
    <property type="match status" value="1"/>
</dbReference>
<evidence type="ECO:0000256" key="13">
    <source>
        <dbReference type="ARBA" id="ARBA00023136"/>
    </source>
</evidence>
<evidence type="ECO:0000256" key="15">
    <source>
        <dbReference type="ARBA" id="ARBA00023170"/>
    </source>
</evidence>
<proteinExistence type="predicted"/>
<keyword evidence="4" id="KW-0723">Serine/threonine-protein kinase</keyword>
<comment type="catalytic activity">
    <reaction evidence="17">
        <text>L-threonyl-[protein] + ATP = O-phospho-L-threonyl-[protein] + ADP + H(+)</text>
        <dbReference type="Rhea" id="RHEA:46608"/>
        <dbReference type="Rhea" id="RHEA-COMP:11060"/>
        <dbReference type="Rhea" id="RHEA-COMP:11605"/>
        <dbReference type="ChEBI" id="CHEBI:15378"/>
        <dbReference type="ChEBI" id="CHEBI:30013"/>
        <dbReference type="ChEBI" id="CHEBI:30616"/>
        <dbReference type="ChEBI" id="CHEBI:61977"/>
        <dbReference type="ChEBI" id="CHEBI:456216"/>
        <dbReference type="EC" id="2.7.11.1"/>
    </reaction>
</comment>
<keyword evidence="24" id="KW-1185">Reference proteome</keyword>
<dbReference type="PANTHER" id="PTHR27002:SF548">
    <property type="entry name" value="RECEPTOR-LIKE SERINE_THREONINE-PROTEIN KINASE"/>
    <property type="match status" value="1"/>
</dbReference>
<gene>
    <name evidence="23" type="ORF">LVIROSA_LOCUS14289</name>
</gene>
<keyword evidence="16" id="KW-0325">Glycoprotein</keyword>
<evidence type="ECO:0000259" key="22">
    <source>
        <dbReference type="PROSITE" id="PS50948"/>
    </source>
</evidence>
<evidence type="ECO:0000256" key="6">
    <source>
        <dbReference type="ARBA" id="ARBA00022692"/>
    </source>
</evidence>
<dbReference type="InterPro" id="IPR001480">
    <property type="entry name" value="Bulb-type_lectin_dom"/>
</dbReference>
<comment type="subcellular location">
    <subcellularLocation>
        <location evidence="1">Cell membrane</location>
        <topology evidence="1">Single-pass type I membrane protein</topology>
    </subcellularLocation>
</comment>
<dbReference type="InterPro" id="IPR001938">
    <property type="entry name" value="Thaumatin"/>
</dbReference>
<feature type="domain" description="Protein kinase" evidence="20">
    <location>
        <begin position="715"/>
        <end position="991"/>
    </location>
</feature>
<keyword evidence="10" id="KW-0418">Kinase</keyword>
<dbReference type="FunFam" id="3.30.200.20:FF:000330">
    <property type="entry name" value="G-type lectin S-receptor-like serine/threonine-protein kinase At4g03230"/>
    <property type="match status" value="1"/>
</dbReference>
<dbReference type="Gene3D" id="2.60.110.10">
    <property type="entry name" value="Thaumatin"/>
    <property type="match status" value="1"/>
</dbReference>
<dbReference type="InterPro" id="IPR000719">
    <property type="entry name" value="Prot_kinase_dom"/>
</dbReference>
<dbReference type="GO" id="GO:0004674">
    <property type="term" value="F:protein serine/threonine kinase activity"/>
    <property type="evidence" value="ECO:0007669"/>
    <property type="project" value="UniProtKB-KW"/>
</dbReference>
<dbReference type="InterPro" id="IPR003609">
    <property type="entry name" value="Pan_app"/>
</dbReference>
<dbReference type="InterPro" id="IPR021820">
    <property type="entry name" value="S-locus_recpt_kinase_C"/>
</dbReference>
<evidence type="ECO:0000259" key="21">
    <source>
        <dbReference type="PROSITE" id="PS50927"/>
    </source>
</evidence>
<evidence type="ECO:0000256" key="11">
    <source>
        <dbReference type="ARBA" id="ARBA00022840"/>
    </source>
</evidence>
<evidence type="ECO:0000256" key="7">
    <source>
        <dbReference type="ARBA" id="ARBA00022729"/>
    </source>
</evidence>
<comment type="caution">
    <text evidence="23">The sequence shown here is derived from an EMBL/GenBank/DDBJ whole genome shotgun (WGS) entry which is preliminary data.</text>
</comment>
<dbReference type="InterPro" id="IPR037176">
    <property type="entry name" value="Osmotin/thaumatin-like_sf"/>
</dbReference>
<organism evidence="23 24">
    <name type="scientific">Lactuca virosa</name>
    <dbReference type="NCBI Taxonomy" id="75947"/>
    <lineage>
        <taxon>Eukaryota</taxon>
        <taxon>Viridiplantae</taxon>
        <taxon>Streptophyta</taxon>
        <taxon>Embryophyta</taxon>
        <taxon>Tracheophyta</taxon>
        <taxon>Spermatophyta</taxon>
        <taxon>Magnoliopsida</taxon>
        <taxon>eudicotyledons</taxon>
        <taxon>Gunneridae</taxon>
        <taxon>Pentapetalae</taxon>
        <taxon>asterids</taxon>
        <taxon>campanulids</taxon>
        <taxon>Asterales</taxon>
        <taxon>Asteraceae</taxon>
        <taxon>Cichorioideae</taxon>
        <taxon>Cichorieae</taxon>
        <taxon>Lactucinae</taxon>
        <taxon>Lactuca</taxon>
    </lineage>
</organism>
<dbReference type="InterPro" id="IPR001245">
    <property type="entry name" value="Ser-Thr/Tyr_kinase_cat_dom"/>
</dbReference>
<evidence type="ECO:0000256" key="19">
    <source>
        <dbReference type="SAM" id="Phobius"/>
    </source>
</evidence>
<dbReference type="PROSITE" id="PS50011">
    <property type="entry name" value="PROTEIN_KINASE_DOM"/>
    <property type="match status" value="1"/>
</dbReference>
<keyword evidence="12 19" id="KW-1133">Transmembrane helix</keyword>
<keyword evidence="11" id="KW-0067">ATP-binding</keyword>
<dbReference type="PANTHER" id="PTHR27002">
    <property type="entry name" value="RECEPTOR-LIKE SERINE/THREONINE-PROTEIN KINASE SD1-8"/>
    <property type="match status" value="1"/>
</dbReference>
<dbReference type="Gene3D" id="3.30.200.20">
    <property type="entry name" value="Phosphorylase Kinase, domain 1"/>
    <property type="match status" value="1"/>
</dbReference>
<keyword evidence="8" id="KW-0430">Lectin</keyword>
<dbReference type="Pfam" id="PF07714">
    <property type="entry name" value="PK_Tyr_Ser-Thr"/>
    <property type="match status" value="1"/>
</dbReference>
<evidence type="ECO:0000256" key="18">
    <source>
        <dbReference type="ARBA" id="ARBA00048679"/>
    </source>
</evidence>
<dbReference type="CDD" id="cd09218">
    <property type="entry name" value="TLP-PA"/>
    <property type="match status" value="1"/>
</dbReference>
<evidence type="ECO:0000313" key="24">
    <source>
        <dbReference type="Proteomes" id="UP001157418"/>
    </source>
</evidence>
<evidence type="ECO:0000256" key="10">
    <source>
        <dbReference type="ARBA" id="ARBA00022777"/>
    </source>
</evidence>
<dbReference type="PROSITE" id="PS00108">
    <property type="entry name" value="PROTEIN_KINASE_ST"/>
    <property type="match status" value="1"/>
</dbReference>
<dbReference type="Gene3D" id="1.10.510.10">
    <property type="entry name" value="Transferase(Phosphotransferase) domain 1"/>
    <property type="match status" value="1"/>
</dbReference>
<dbReference type="FunFam" id="2.60.110.10:FF:000004">
    <property type="entry name" value="THAUMATIN-LIKE PROTEIN 1"/>
    <property type="match status" value="1"/>
</dbReference>
<evidence type="ECO:0000313" key="23">
    <source>
        <dbReference type="EMBL" id="CAH1427264.1"/>
    </source>
</evidence>
<evidence type="ECO:0000256" key="4">
    <source>
        <dbReference type="ARBA" id="ARBA00022527"/>
    </source>
</evidence>
<evidence type="ECO:0000256" key="16">
    <source>
        <dbReference type="ARBA" id="ARBA00023180"/>
    </source>
</evidence>
<keyword evidence="3" id="KW-1003">Cell membrane</keyword>
<dbReference type="AlphaFoldDB" id="A0AAU9MST3"/>
<reference evidence="23 24" key="1">
    <citation type="submission" date="2022-01" db="EMBL/GenBank/DDBJ databases">
        <authorList>
            <person name="Xiong W."/>
            <person name="Schranz E."/>
        </authorList>
    </citation>
    <scope>NUCLEOTIDE SEQUENCE [LARGE SCALE GENOMIC DNA]</scope>
</reference>
<dbReference type="Proteomes" id="UP001157418">
    <property type="component" value="Unassembled WGS sequence"/>
</dbReference>
<keyword evidence="9" id="KW-0547">Nucleotide-binding</keyword>
<dbReference type="SUPFAM" id="SSF56112">
    <property type="entry name" value="Protein kinase-like (PK-like)"/>
    <property type="match status" value="1"/>
</dbReference>
<evidence type="ECO:0000256" key="12">
    <source>
        <dbReference type="ARBA" id="ARBA00022989"/>
    </source>
</evidence>